<dbReference type="EMBL" id="FQZK01000049">
    <property type="protein sequence ID" value="SHK95918.1"/>
    <property type="molecule type" value="Genomic_DNA"/>
</dbReference>
<reference evidence="2 3" key="1">
    <citation type="submission" date="2016-11" db="EMBL/GenBank/DDBJ databases">
        <authorList>
            <person name="Jaros S."/>
            <person name="Januszkiewicz K."/>
            <person name="Wedrychowicz H."/>
        </authorList>
    </citation>
    <scope>NUCLEOTIDE SEQUENCE [LARGE SCALE GENOMIC DNA]</scope>
    <source>
        <strain evidence="2 3">CGMCC 4.5723</strain>
    </source>
</reference>
<gene>
    <name evidence="2" type="ORF">SAMN05421803_1492</name>
</gene>
<protein>
    <submittedName>
        <fullName evidence="2">AAA domain-containing protein</fullName>
    </submittedName>
</protein>
<accession>A0A1M6WQC2</accession>
<dbReference type="InterPro" id="IPR049945">
    <property type="entry name" value="AAA_22"/>
</dbReference>
<organism evidence="2 3">
    <name type="scientific">Nocardiopsis flavescens</name>
    <dbReference type="NCBI Taxonomy" id="758803"/>
    <lineage>
        <taxon>Bacteria</taxon>
        <taxon>Bacillati</taxon>
        <taxon>Actinomycetota</taxon>
        <taxon>Actinomycetes</taxon>
        <taxon>Streptosporangiales</taxon>
        <taxon>Nocardiopsidaceae</taxon>
        <taxon>Nocardiopsis</taxon>
    </lineage>
</organism>
<evidence type="ECO:0000313" key="2">
    <source>
        <dbReference type="EMBL" id="SHK95918.1"/>
    </source>
</evidence>
<keyword evidence="3" id="KW-1185">Reference proteome</keyword>
<dbReference type="RefSeq" id="WP_073384405.1">
    <property type="nucleotide sequence ID" value="NZ_FQZK01000049.1"/>
</dbReference>
<dbReference type="SUPFAM" id="SSF52540">
    <property type="entry name" value="P-loop containing nucleoside triphosphate hydrolases"/>
    <property type="match status" value="1"/>
</dbReference>
<dbReference type="AlphaFoldDB" id="A0A1M6WQC2"/>
<dbReference type="Proteomes" id="UP000184452">
    <property type="component" value="Unassembled WGS sequence"/>
</dbReference>
<dbReference type="Pfam" id="PF13401">
    <property type="entry name" value="AAA_22"/>
    <property type="match status" value="1"/>
</dbReference>
<feature type="domain" description="AAA+ ATPase" evidence="1">
    <location>
        <begin position="21"/>
        <end position="178"/>
    </location>
</feature>
<name>A0A1M6WQC2_9ACTN</name>
<proteinExistence type="predicted"/>
<sequence length="217" mass="22922">MTTHLFLGATEPHGLPYPVTLGGSVTIMGGAGCGKTTLAREIAAEARRAGADVTAVLGTECGDPDRYQGVAHEVTTDTTGALRTALQVMTARETDLRHGRQWSTPLVLVLDDAHHNPHWRGEPAAPAALGARVDAITQWGAATGVTVVYVNARPRLTVEPTHAALCRITRAWARPLVGDQPVPSTLGRWLFTRPHAAGVMGVPSEVTIPAPAQRADQ</sequence>
<dbReference type="SMART" id="SM00382">
    <property type="entry name" value="AAA"/>
    <property type="match status" value="1"/>
</dbReference>
<dbReference type="InterPro" id="IPR003593">
    <property type="entry name" value="AAA+_ATPase"/>
</dbReference>
<dbReference type="GO" id="GO:0016887">
    <property type="term" value="F:ATP hydrolysis activity"/>
    <property type="evidence" value="ECO:0007669"/>
    <property type="project" value="InterPro"/>
</dbReference>
<dbReference type="Gene3D" id="3.40.50.300">
    <property type="entry name" value="P-loop containing nucleotide triphosphate hydrolases"/>
    <property type="match status" value="1"/>
</dbReference>
<evidence type="ECO:0000259" key="1">
    <source>
        <dbReference type="SMART" id="SM00382"/>
    </source>
</evidence>
<dbReference type="InterPro" id="IPR027417">
    <property type="entry name" value="P-loop_NTPase"/>
</dbReference>
<evidence type="ECO:0000313" key="3">
    <source>
        <dbReference type="Proteomes" id="UP000184452"/>
    </source>
</evidence>
<dbReference type="STRING" id="758803.SAMN05421803_1492"/>